<protein>
    <submittedName>
        <fullName evidence="2">14687_t:CDS:1</fullName>
    </submittedName>
</protein>
<sequence>MRVSSSSTNSTNSTTRSPSPSPFSSALLQQLSRSNTFATLIQSLSNNSSSRSDGLDELLNARILQHAATTSRPNSRAGSLSLHRRSSVRDHRAMKRKWRSTHGTTGEFALGFDIVHCDGGNFSSTYDVENILKNDNNVYCSKKSSNVNILLGFSDPILGAMESAFVLSKIIIKAPTHGFTAPCKEGLIFVSHEPMSLEATSKYDDFTEADYQALLESNENGSIDDSWPAAYFRLDTITNMTTQVLQPNRSGKFILVKLLRAEGDADNIDLQYLGLIGFTGPRSFDAGSLR</sequence>
<dbReference type="Proteomes" id="UP001153678">
    <property type="component" value="Unassembled WGS sequence"/>
</dbReference>
<gene>
    <name evidence="2" type="ORF">FWILDA_LOCUS6779</name>
</gene>
<keyword evidence="3" id="KW-1185">Reference proteome</keyword>
<dbReference type="EMBL" id="CAMKVN010001261">
    <property type="protein sequence ID" value="CAI2174809.1"/>
    <property type="molecule type" value="Genomic_DNA"/>
</dbReference>
<comment type="caution">
    <text evidence="2">The sequence shown here is derived from an EMBL/GenBank/DDBJ whole genome shotgun (WGS) entry which is preliminary data.</text>
</comment>
<organism evidence="2 3">
    <name type="scientific">Funneliformis geosporum</name>
    <dbReference type="NCBI Taxonomy" id="1117311"/>
    <lineage>
        <taxon>Eukaryota</taxon>
        <taxon>Fungi</taxon>
        <taxon>Fungi incertae sedis</taxon>
        <taxon>Mucoromycota</taxon>
        <taxon>Glomeromycotina</taxon>
        <taxon>Glomeromycetes</taxon>
        <taxon>Glomerales</taxon>
        <taxon>Glomeraceae</taxon>
        <taxon>Funneliformis</taxon>
    </lineage>
</organism>
<reference evidence="2" key="1">
    <citation type="submission" date="2022-08" db="EMBL/GenBank/DDBJ databases">
        <authorList>
            <person name="Kallberg Y."/>
            <person name="Tangrot J."/>
            <person name="Rosling A."/>
        </authorList>
    </citation>
    <scope>NUCLEOTIDE SEQUENCE</scope>
    <source>
        <strain evidence="2">Wild A</strain>
    </source>
</reference>
<accession>A0A9W4SMG4</accession>
<dbReference type="OrthoDB" id="2351940at2759"/>
<dbReference type="AlphaFoldDB" id="A0A9W4SMG4"/>
<feature type="region of interest" description="Disordered" evidence="1">
    <location>
        <begin position="1"/>
        <end position="25"/>
    </location>
</feature>
<name>A0A9W4SMG4_9GLOM</name>
<evidence type="ECO:0000256" key="1">
    <source>
        <dbReference type="SAM" id="MobiDB-lite"/>
    </source>
</evidence>
<feature type="region of interest" description="Disordered" evidence="1">
    <location>
        <begin position="67"/>
        <end position="86"/>
    </location>
</feature>
<evidence type="ECO:0000313" key="2">
    <source>
        <dbReference type="EMBL" id="CAI2174809.1"/>
    </source>
</evidence>
<evidence type="ECO:0000313" key="3">
    <source>
        <dbReference type="Proteomes" id="UP001153678"/>
    </source>
</evidence>
<proteinExistence type="predicted"/>
<feature type="compositionally biased region" description="Polar residues" evidence="1">
    <location>
        <begin position="67"/>
        <end position="78"/>
    </location>
</feature>